<feature type="region of interest" description="Disordered" evidence="1">
    <location>
        <begin position="615"/>
        <end position="640"/>
    </location>
</feature>
<proteinExistence type="predicted"/>
<reference evidence="2 3" key="1">
    <citation type="submission" date="2019-07" db="EMBL/GenBank/DDBJ databases">
        <title>De Novo Assembly of kiwifruit Actinidia rufa.</title>
        <authorList>
            <person name="Sugita-Konishi S."/>
            <person name="Sato K."/>
            <person name="Mori E."/>
            <person name="Abe Y."/>
            <person name="Kisaki G."/>
            <person name="Hamano K."/>
            <person name="Suezawa K."/>
            <person name="Otani M."/>
            <person name="Fukuda T."/>
            <person name="Manabe T."/>
            <person name="Gomi K."/>
            <person name="Tabuchi M."/>
            <person name="Akimitsu K."/>
            <person name="Kataoka I."/>
        </authorList>
    </citation>
    <scope>NUCLEOTIDE SEQUENCE [LARGE SCALE GENOMIC DNA]</scope>
    <source>
        <strain evidence="3">cv. Fuchu</strain>
    </source>
</reference>
<evidence type="ECO:0000256" key="1">
    <source>
        <dbReference type="SAM" id="MobiDB-lite"/>
    </source>
</evidence>
<accession>A0A7J0EWY6</accession>
<feature type="region of interest" description="Disordered" evidence="1">
    <location>
        <begin position="688"/>
        <end position="711"/>
    </location>
</feature>
<sequence>MESLGKINDEDGNNKSYSYRYSTNWAIDGGSLESSVTFEASDFPIDPETVDYKRKSPLILKPTSDDCGPCEIKISFNQKHEVRQVYVRSTARVYEIYFARSLQSSNEYLCTVRCGVAARDDEEPHPTDTEEPSNARSNGSATGLAKEKCNDDGTIISNEDGWVEVKVPYSLLQENENYSMLKKIDGNPGTRVQDFYEATAEITDADACVSLTFRLLSLQSKGSLCIDEIYVFADVVESDDSETQAPQVGNYAGNSFMAMLAPTLLQLSKTGINRIQDKHASDSREKGNCLEVGSMSTSSTHIANVVQQEESIAALQCVKLPNDATPEPRQFHIPAQVSGKELRHESVSQTDVQCDHIGRTLEQLVSRVGRIEDFCLRFEENMLKPISSMEARLQRVEQQVELLVKNSQYTGLPHCTRISAPVFSCSGSNSSSCYEGSDYPACGQFELDKTDIPCNKVSNPPDDTSVSVNGNQVLPGLIVTAPEFSCGDDEENNDTLEPSEDCPPEQLKQALSIDDALAAALAGFLSSSSVQPSSYTQKLAVKAPDFAIEETGDEGEVASVSAQIENPIVPPIFSYESNGTACVNDLILTSSGIPSIPDLAQMMGNFDDDDFKETSEGVDGHDQLHEGKTCCSSPGTDVDRPTAQAEHELAQTDDCQISESTIREEGNNGINLSVSEIADILRHFLQSPTEDSPEILNEEDASSTEDIEEGSAKDTLQKVLLSPSASCVVDFELPILDVKFASWETSSVRSPLDALLTDNPEFEAEAPCTQQKDDAVVDGQSNLIPMEDGEANSTLTSDRLLVDLECYERRDVPSSAEGEAIQDSYACNEQVMFPSLI</sequence>
<feature type="region of interest" description="Disordered" evidence="1">
    <location>
        <begin position="120"/>
        <end position="146"/>
    </location>
</feature>
<dbReference type="PANTHER" id="PTHR37261">
    <property type="entry name" value="40S RIBOSOMAL PROTEIN S27"/>
    <property type="match status" value="1"/>
</dbReference>
<dbReference type="EMBL" id="BJWL01000007">
    <property type="protein sequence ID" value="GFY90469.1"/>
    <property type="molecule type" value="Genomic_DNA"/>
</dbReference>
<dbReference type="OrthoDB" id="1939758at2759"/>
<feature type="compositionally biased region" description="Basic and acidic residues" evidence="1">
    <location>
        <begin position="615"/>
        <end position="628"/>
    </location>
</feature>
<feature type="compositionally biased region" description="Acidic residues" evidence="1">
    <location>
        <begin position="691"/>
        <end position="709"/>
    </location>
</feature>
<evidence type="ECO:0000313" key="2">
    <source>
        <dbReference type="EMBL" id="GFY90469.1"/>
    </source>
</evidence>
<organism evidence="2 3">
    <name type="scientific">Actinidia rufa</name>
    <dbReference type="NCBI Taxonomy" id="165716"/>
    <lineage>
        <taxon>Eukaryota</taxon>
        <taxon>Viridiplantae</taxon>
        <taxon>Streptophyta</taxon>
        <taxon>Embryophyta</taxon>
        <taxon>Tracheophyta</taxon>
        <taxon>Spermatophyta</taxon>
        <taxon>Magnoliopsida</taxon>
        <taxon>eudicotyledons</taxon>
        <taxon>Gunneridae</taxon>
        <taxon>Pentapetalae</taxon>
        <taxon>asterids</taxon>
        <taxon>Ericales</taxon>
        <taxon>Actinidiaceae</taxon>
        <taxon>Actinidia</taxon>
    </lineage>
</organism>
<dbReference type="Proteomes" id="UP000585474">
    <property type="component" value="Unassembled WGS sequence"/>
</dbReference>
<keyword evidence="3" id="KW-1185">Reference proteome</keyword>
<comment type="caution">
    <text evidence="2">The sequence shown here is derived from an EMBL/GenBank/DDBJ whole genome shotgun (WGS) entry which is preliminary data.</text>
</comment>
<evidence type="ECO:0000313" key="3">
    <source>
        <dbReference type="Proteomes" id="UP000585474"/>
    </source>
</evidence>
<dbReference type="PANTHER" id="PTHR37261:SF1">
    <property type="entry name" value="40S RIBOSOMAL PROTEIN S27"/>
    <property type="match status" value="1"/>
</dbReference>
<gene>
    <name evidence="2" type="ORF">Acr_07g0006660</name>
</gene>
<name>A0A7J0EWY6_9ERIC</name>
<protein>
    <submittedName>
        <fullName evidence="2">Uncharacterized protein</fullName>
    </submittedName>
</protein>
<dbReference type="AlphaFoldDB" id="A0A7J0EWY6"/>